<accession>A0ABU5A868</accession>
<feature type="transmembrane region" description="Helical" evidence="1">
    <location>
        <begin position="98"/>
        <end position="120"/>
    </location>
</feature>
<gene>
    <name evidence="2" type="ORF">RFM42_17625</name>
</gene>
<comment type="caution">
    <text evidence="2">The sequence shown here is derived from an EMBL/GenBank/DDBJ whole genome shotgun (WGS) entry which is preliminary data.</text>
</comment>
<dbReference type="Proteomes" id="UP001285154">
    <property type="component" value="Unassembled WGS sequence"/>
</dbReference>
<keyword evidence="1" id="KW-0812">Transmembrane</keyword>
<evidence type="ECO:0000313" key="2">
    <source>
        <dbReference type="EMBL" id="MDX8532812.1"/>
    </source>
</evidence>
<evidence type="ECO:0008006" key="4">
    <source>
        <dbReference type="Google" id="ProtNLM"/>
    </source>
</evidence>
<keyword evidence="1" id="KW-1133">Transmembrane helix</keyword>
<dbReference type="EMBL" id="JAVIIQ010000006">
    <property type="protein sequence ID" value="MDX8532812.1"/>
    <property type="molecule type" value="Genomic_DNA"/>
</dbReference>
<protein>
    <recommendedName>
        <fullName evidence="4">Homeodomain-like domain-containing protein</fullName>
    </recommendedName>
</protein>
<reference evidence="2 3" key="1">
    <citation type="submission" date="2023-08" db="EMBL/GenBank/DDBJ databases">
        <title>Implementing the SeqCode for naming new Mesorhizobium species isolated from Vachellia karroo root nodules.</title>
        <authorList>
            <person name="Van Lill M."/>
        </authorList>
    </citation>
    <scope>NUCLEOTIDE SEQUENCE [LARGE SCALE GENOMIC DNA]</scope>
    <source>
        <strain evidence="2 3">VK25D</strain>
    </source>
</reference>
<keyword evidence="3" id="KW-1185">Reference proteome</keyword>
<sequence length="333" mass="38434">MMRRPAANPRRDDEARAKALQIFEDKQRQGLNAKQASVEAGAPLASLYRWKRNPDLWDQPAPDPEASMARIDTAIMTLIGSEANTASRLHAVLEIGAWLVWPGEILGLPMASMSLLFIYYARSRRATKLGDLSSRDIQELLPLISLSEFEFMFKPDANFFPHFQEFEIYEQPFTERDVAASVGRYFIEADGSTFASRPSIEKAHRAVNNGGFRHFWPITIKPFRSFFRIRAPTMPILYVEQFQSDLHWHFDPEEPTFVEDVEAILNQPEKIAEFLAKAKWATLQMQAKLDRRALAHIRFPRFPRWLREEPCELRPLEPELLDAVSEPAADWDF</sequence>
<dbReference type="RefSeq" id="WP_320319265.1">
    <property type="nucleotide sequence ID" value="NZ_JAVIIR010000005.1"/>
</dbReference>
<evidence type="ECO:0000256" key="1">
    <source>
        <dbReference type="SAM" id="Phobius"/>
    </source>
</evidence>
<evidence type="ECO:0000313" key="3">
    <source>
        <dbReference type="Proteomes" id="UP001285154"/>
    </source>
</evidence>
<name>A0ABU5A868_9HYPH</name>
<organism evidence="2 3">
    <name type="scientific">Mesorhizobium vachelliae</name>
    <dbReference type="NCBI Taxonomy" id="3072309"/>
    <lineage>
        <taxon>Bacteria</taxon>
        <taxon>Pseudomonadati</taxon>
        <taxon>Pseudomonadota</taxon>
        <taxon>Alphaproteobacteria</taxon>
        <taxon>Hyphomicrobiales</taxon>
        <taxon>Phyllobacteriaceae</taxon>
        <taxon>Mesorhizobium</taxon>
    </lineage>
</organism>
<proteinExistence type="predicted"/>
<keyword evidence="1" id="KW-0472">Membrane</keyword>